<organism evidence="4 5">
    <name type="scientific">Komagataella pastoris</name>
    <name type="common">Yeast</name>
    <name type="synonym">Pichia pastoris</name>
    <dbReference type="NCBI Taxonomy" id="4922"/>
    <lineage>
        <taxon>Eukaryota</taxon>
        <taxon>Fungi</taxon>
        <taxon>Dikarya</taxon>
        <taxon>Ascomycota</taxon>
        <taxon>Saccharomycotina</taxon>
        <taxon>Pichiomycetes</taxon>
        <taxon>Pichiales</taxon>
        <taxon>Pichiaceae</taxon>
        <taxon>Komagataella</taxon>
    </lineage>
</organism>
<feature type="domain" description="EF-hand" evidence="3">
    <location>
        <begin position="117"/>
        <end position="149"/>
    </location>
</feature>
<protein>
    <submittedName>
        <fullName evidence="4">BA75_02392T0</fullName>
    </submittedName>
</protein>
<dbReference type="OrthoDB" id="26525at2759"/>
<dbReference type="Pfam" id="PF13499">
    <property type="entry name" value="EF-hand_7"/>
    <property type="match status" value="2"/>
</dbReference>
<evidence type="ECO:0000256" key="1">
    <source>
        <dbReference type="ARBA" id="ARBA00022737"/>
    </source>
</evidence>
<dbReference type="GO" id="GO:0016460">
    <property type="term" value="C:myosin II complex"/>
    <property type="evidence" value="ECO:0007669"/>
    <property type="project" value="TreeGrafter"/>
</dbReference>
<reference evidence="4 5" key="1">
    <citation type="submission" date="2016-02" db="EMBL/GenBank/DDBJ databases">
        <title>Comparative genomic and transcriptomic foundation for Pichia pastoris.</title>
        <authorList>
            <person name="Love K.R."/>
            <person name="Shah K.A."/>
            <person name="Whittaker C.A."/>
            <person name="Wu J."/>
            <person name="Bartlett M.C."/>
            <person name="Ma D."/>
            <person name="Leeson R.L."/>
            <person name="Priest M."/>
            <person name="Young S.K."/>
            <person name="Love J.C."/>
        </authorList>
    </citation>
    <scope>NUCLEOTIDE SEQUENCE [LARGE SCALE GENOMIC DNA]</scope>
    <source>
        <strain evidence="4 5">ATCC 28485</strain>
    </source>
</reference>
<keyword evidence="2" id="KW-0106">Calcium</keyword>
<accession>A0A1B2JBK0</accession>
<dbReference type="EMBL" id="CP014585">
    <property type="protein sequence ID" value="ANZ75178.1"/>
    <property type="molecule type" value="Genomic_DNA"/>
</dbReference>
<evidence type="ECO:0000256" key="2">
    <source>
        <dbReference type="ARBA" id="ARBA00022837"/>
    </source>
</evidence>
<evidence type="ECO:0000313" key="4">
    <source>
        <dbReference type="EMBL" id="ANZ75178.1"/>
    </source>
</evidence>
<dbReference type="PANTHER" id="PTHR23048:SF0">
    <property type="entry name" value="CALMODULIN LIKE 3"/>
    <property type="match status" value="1"/>
</dbReference>
<feature type="domain" description="EF-hand" evidence="3">
    <location>
        <begin position="81"/>
        <end position="116"/>
    </location>
</feature>
<feature type="domain" description="EF-hand" evidence="3">
    <location>
        <begin position="44"/>
        <end position="79"/>
    </location>
</feature>
<name>A0A1B2JBK0_PICPA</name>
<gene>
    <name evidence="4" type="primary">CMD1</name>
    <name evidence="4" type="ORF">ATY40_BA7502392</name>
</gene>
<dbReference type="InterPro" id="IPR011992">
    <property type="entry name" value="EF-hand-dom_pair"/>
</dbReference>
<dbReference type="Proteomes" id="UP000094565">
    <property type="component" value="Chromosome 2"/>
</dbReference>
<dbReference type="Gene3D" id="1.10.238.10">
    <property type="entry name" value="EF-hand"/>
    <property type="match status" value="2"/>
</dbReference>
<dbReference type="PRINTS" id="PR00450">
    <property type="entry name" value="RECOVERIN"/>
</dbReference>
<dbReference type="InterPro" id="IPR050230">
    <property type="entry name" value="CALM/Myosin/TropC-like"/>
</dbReference>
<evidence type="ECO:0000259" key="3">
    <source>
        <dbReference type="PROSITE" id="PS50222"/>
    </source>
</evidence>
<dbReference type="SMR" id="A0A1B2JBK0"/>
<dbReference type="InterPro" id="IPR002048">
    <property type="entry name" value="EF_hand_dom"/>
</dbReference>
<keyword evidence="1" id="KW-0677">Repeat</keyword>
<dbReference type="GO" id="GO:0005509">
    <property type="term" value="F:calcium ion binding"/>
    <property type="evidence" value="ECO:0007669"/>
    <property type="project" value="InterPro"/>
</dbReference>
<dbReference type="SUPFAM" id="SSF47473">
    <property type="entry name" value="EF-hand"/>
    <property type="match status" value="1"/>
</dbReference>
<feature type="domain" description="EF-hand" evidence="3">
    <location>
        <begin position="8"/>
        <end position="43"/>
    </location>
</feature>
<dbReference type="PROSITE" id="PS00018">
    <property type="entry name" value="EF_HAND_1"/>
    <property type="match status" value="4"/>
</dbReference>
<dbReference type="PROSITE" id="PS50222">
    <property type="entry name" value="EF_HAND_2"/>
    <property type="match status" value="4"/>
</dbReference>
<dbReference type="PANTHER" id="PTHR23048">
    <property type="entry name" value="MYOSIN LIGHT CHAIN 1, 3"/>
    <property type="match status" value="1"/>
</dbReference>
<dbReference type="AlphaFoldDB" id="A0A1B2JBK0"/>
<dbReference type="FunFam" id="1.10.238.10:FF:000527">
    <property type="entry name" value="Calmodulin-3"/>
    <property type="match status" value="1"/>
</dbReference>
<keyword evidence="5" id="KW-1185">Reference proteome</keyword>
<dbReference type="InterPro" id="IPR018247">
    <property type="entry name" value="EF_Hand_1_Ca_BS"/>
</dbReference>
<dbReference type="CDD" id="cd00051">
    <property type="entry name" value="EFh"/>
    <property type="match status" value="2"/>
</dbReference>
<sequence length="149" mass="16849">MSDKLSEAQISEFKEAFSLFDQDQDGKITSKELGIVMRSLGQTPTESELNDLIREIDSNTDGSIDFPEFLTMMARKMRDSDSQAEIFEAFRVFDKDGDGKIDKGELKHVLTSIGEKLTEEEVDEMLREADTNNDGVIDIKEFSNLLVNK</sequence>
<proteinExistence type="predicted"/>
<evidence type="ECO:0000313" key="5">
    <source>
        <dbReference type="Proteomes" id="UP000094565"/>
    </source>
</evidence>
<dbReference type="SMART" id="SM00054">
    <property type="entry name" value="EFh"/>
    <property type="match status" value="4"/>
</dbReference>